<dbReference type="SUPFAM" id="SSF55718">
    <property type="entry name" value="SCP-like"/>
    <property type="match status" value="1"/>
</dbReference>
<protein>
    <submittedName>
        <fullName evidence="2">GNAT family N-acetyltransferase</fullName>
        <ecNumber evidence="2">2.3.1.-</ecNumber>
    </submittedName>
</protein>
<gene>
    <name evidence="2" type="ORF">OCV88_14720</name>
</gene>
<comment type="caution">
    <text evidence="2">The sequence shown here is derived from an EMBL/GenBank/DDBJ whole genome shotgun (WGS) entry which is preliminary data.</text>
</comment>
<evidence type="ECO:0000313" key="3">
    <source>
        <dbReference type="Proteomes" id="UP001652442"/>
    </source>
</evidence>
<keyword evidence="2" id="KW-0808">Transferase</keyword>
<keyword evidence="2" id="KW-0012">Acyltransferase</keyword>
<dbReference type="SUPFAM" id="SSF55729">
    <property type="entry name" value="Acyl-CoA N-acyltransferases (Nat)"/>
    <property type="match status" value="1"/>
</dbReference>
<dbReference type="Gene3D" id="3.30.1050.10">
    <property type="entry name" value="SCP2 sterol-binding domain"/>
    <property type="match status" value="1"/>
</dbReference>
<dbReference type="Gene3D" id="3.40.630.30">
    <property type="match status" value="1"/>
</dbReference>
<sequence length="324" mass="38159">MELRYLAQDEKHLSRELYEVCFPEDTEEFVNYYYEQKCKDNEILVLEEHEKVYAMIHLNPFTVSMNQNSCRVHYIVAVATDESCRRRGYMLELMNQAFHDLYGRKEPFTFLIPANPDYYYSCGFEYWESQLKLKQDQGDIWQGQKVAAAKKEDCRELALFSNEVLGNRFDLYVEKDEAYYQRLILEQKSQNGQIVVMRETSRENGRPEGAVSGIFGFDRECGVEIREPIMRTSCTEYVHPLMMGRIIHLESFCAAMKSREPVEINTEIRDTMIPENNGCYRIRIDENGGRAVRIHSHEPELSMDIAEIGQLLFHKMRIYINEIV</sequence>
<dbReference type="EMBL" id="JAOQJQ010000008">
    <property type="protein sequence ID" value="MCU6763561.1"/>
    <property type="molecule type" value="Genomic_DNA"/>
</dbReference>
<evidence type="ECO:0000313" key="2">
    <source>
        <dbReference type="EMBL" id="MCU6763561.1"/>
    </source>
</evidence>
<dbReference type="InterPro" id="IPR051554">
    <property type="entry name" value="Acetyltransferase_Eis"/>
</dbReference>
<evidence type="ECO:0000259" key="1">
    <source>
        <dbReference type="PROSITE" id="PS51186"/>
    </source>
</evidence>
<dbReference type="PANTHER" id="PTHR37817">
    <property type="entry name" value="N-ACETYLTRANSFERASE EIS"/>
    <property type="match status" value="1"/>
</dbReference>
<dbReference type="Pfam" id="PF13527">
    <property type="entry name" value="Acetyltransf_9"/>
    <property type="match status" value="1"/>
</dbReference>
<name>A0ABT2TPD7_9FIRM</name>
<keyword evidence="3" id="KW-1185">Reference proteome</keyword>
<dbReference type="CDD" id="cd04301">
    <property type="entry name" value="NAT_SF"/>
    <property type="match status" value="1"/>
</dbReference>
<dbReference type="InterPro" id="IPR000182">
    <property type="entry name" value="GNAT_dom"/>
</dbReference>
<dbReference type="InterPro" id="IPR025559">
    <property type="entry name" value="Eis_dom"/>
</dbReference>
<dbReference type="InterPro" id="IPR016181">
    <property type="entry name" value="Acyl_CoA_acyltransferase"/>
</dbReference>
<dbReference type="Proteomes" id="UP001652442">
    <property type="component" value="Unassembled WGS sequence"/>
</dbReference>
<accession>A0ABT2TPD7</accession>
<dbReference type="PROSITE" id="PS51186">
    <property type="entry name" value="GNAT"/>
    <property type="match status" value="1"/>
</dbReference>
<dbReference type="InterPro" id="IPR036527">
    <property type="entry name" value="SCP2_sterol-bd_dom_sf"/>
</dbReference>
<proteinExistence type="predicted"/>
<feature type="domain" description="N-acetyltransferase" evidence="1">
    <location>
        <begin position="1"/>
        <end position="147"/>
    </location>
</feature>
<dbReference type="PANTHER" id="PTHR37817:SF1">
    <property type="entry name" value="N-ACETYLTRANSFERASE EIS"/>
    <property type="match status" value="1"/>
</dbReference>
<organism evidence="2 3">
    <name type="scientific">Brotonthovivens ammoniilytica</name>
    <dbReference type="NCBI Taxonomy" id="2981725"/>
    <lineage>
        <taxon>Bacteria</taxon>
        <taxon>Bacillati</taxon>
        <taxon>Bacillota</taxon>
        <taxon>Clostridia</taxon>
        <taxon>Lachnospirales</taxon>
        <taxon>Lachnospiraceae</taxon>
        <taxon>Brotonthovivens</taxon>
    </lineage>
</organism>
<dbReference type="EC" id="2.3.1.-" evidence="2"/>
<reference evidence="2 3" key="1">
    <citation type="journal article" date="2021" name="ISME Commun">
        <title>Automated analysis of genomic sequences facilitates high-throughput and comprehensive description of bacteria.</title>
        <authorList>
            <person name="Hitch T.C.A."/>
        </authorList>
    </citation>
    <scope>NUCLEOTIDE SEQUENCE [LARGE SCALE GENOMIC DNA]</scope>
    <source>
        <strain evidence="2 3">Sanger_109</strain>
    </source>
</reference>
<dbReference type="GO" id="GO:0016746">
    <property type="term" value="F:acyltransferase activity"/>
    <property type="evidence" value="ECO:0007669"/>
    <property type="project" value="UniProtKB-KW"/>
</dbReference>
<dbReference type="Pfam" id="PF13530">
    <property type="entry name" value="SCP2_2"/>
    <property type="match status" value="1"/>
</dbReference>
<dbReference type="RefSeq" id="WP_262591424.1">
    <property type="nucleotide sequence ID" value="NZ_JAOQJQ010000008.1"/>
</dbReference>